<keyword evidence="3 11" id="KW-0240">DNA-directed RNA polymerase</keyword>
<dbReference type="InterPro" id="IPR007066">
    <property type="entry name" value="RNA_pol_Rpb1_3"/>
</dbReference>
<dbReference type="Pfam" id="PF05000">
    <property type="entry name" value="RNA_pol_Rpb1_4"/>
    <property type="match status" value="1"/>
</dbReference>
<feature type="region of interest" description="Disordered" evidence="12">
    <location>
        <begin position="1281"/>
        <end position="1382"/>
    </location>
</feature>
<dbReference type="Pfam" id="PF00623">
    <property type="entry name" value="RNA_pol_Rpb1_2"/>
    <property type="match status" value="1"/>
</dbReference>
<evidence type="ECO:0000313" key="14">
    <source>
        <dbReference type="EMBL" id="AOE43239.1"/>
    </source>
</evidence>
<dbReference type="CDD" id="cd01435">
    <property type="entry name" value="RNAP_I_RPA1_N"/>
    <property type="match status" value="1"/>
</dbReference>
<evidence type="ECO:0000256" key="2">
    <source>
        <dbReference type="ARBA" id="ARBA00006460"/>
    </source>
</evidence>
<dbReference type="EC" id="2.7.7.6" evidence="11"/>
<feature type="compositionally biased region" description="Acidic residues" evidence="12">
    <location>
        <begin position="1292"/>
        <end position="1305"/>
    </location>
</feature>
<dbReference type="InterPro" id="IPR007080">
    <property type="entry name" value="RNA_pol_Rpb1_1"/>
</dbReference>
<comment type="catalytic activity">
    <reaction evidence="11">
        <text>RNA(n) + a ribonucleoside 5'-triphosphate = RNA(n+1) + diphosphate</text>
        <dbReference type="Rhea" id="RHEA:21248"/>
        <dbReference type="Rhea" id="RHEA-COMP:14527"/>
        <dbReference type="Rhea" id="RHEA-COMP:17342"/>
        <dbReference type="ChEBI" id="CHEBI:33019"/>
        <dbReference type="ChEBI" id="CHEBI:61557"/>
        <dbReference type="ChEBI" id="CHEBI:140395"/>
        <dbReference type="EC" id="2.7.7.6"/>
    </reaction>
</comment>
<dbReference type="Gene3D" id="1.10.274.100">
    <property type="entry name" value="RNA polymerase Rpb1, domain 3"/>
    <property type="match status" value="1"/>
</dbReference>
<evidence type="ECO:0000256" key="7">
    <source>
        <dbReference type="ARBA" id="ARBA00022833"/>
    </source>
</evidence>
<evidence type="ECO:0000256" key="8">
    <source>
        <dbReference type="ARBA" id="ARBA00022842"/>
    </source>
</evidence>
<dbReference type="Gene3D" id="1.10.357.120">
    <property type="match status" value="1"/>
</dbReference>
<dbReference type="InterPro" id="IPR038120">
    <property type="entry name" value="Rpb1_funnel_sf"/>
</dbReference>
<evidence type="ECO:0000256" key="5">
    <source>
        <dbReference type="ARBA" id="ARBA00022695"/>
    </source>
</evidence>
<comment type="function">
    <text evidence="11">DNA-dependent RNA polymerase catalyzes the transcription of DNA into RNA using the four ribonucleoside triphosphates as substrates.</text>
</comment>
<comment type="subcellular location">
    <subcellularLocation>
        <location evidence="1">Nucleus</location>
    </subcellularLocation>
</comment>
<evidence type="ECO:0000256" key="12">
    <source>
        <dbReference type="SAM" id="MobiDB-lite"/>
    </source>
</evidence>
<dbReference type="GO" id="GO:0006351">
    <property type="term" value="P:DNA-templated transcription"/>
    <property type="evidence" value="ECO:0007669"/>
    <property type="project" value="InterPro"/>
</dbReference>
<dbReference type="InterPro" id="IPR015699">
    <property type="entry name" value="DNA-dir_RNA_pol1_lsu_N"/>
</dbReference>
<evidence type="ECO:0000256" key="6">
    <source>
        <dbReference type="ARBA" id="ARBA00022723"/>
    </source>
</evidence>
<keyword evidence="6" id="KW-0479">Metal-binding</keyword>
<feature type="compositionally biased region" description="Acidic residues" evidence="12">
    <location>
        <begin position="1347"/>
        <end position="1372"/>
    </location>
</feature>
<dbReference type="InterPro" id="IPR000722">
    <property type="entry name" value="RNA_pol_asu"/>
</dbReference>
<dbReference type="Pfam" id="PF04997">
    <property type="entry name" value="RNA_pol_Rpb1_1"/>
    <property type="match status" value="1"/>
</dbReference>
<dbReference type="PANTHER" id="PTHR19376">
    <property type="entry name" value="DNA-DIRECTED RNA POLYMERASE"/>
    <property type="match status" value="1"/>
</dbReference>
<dbReference type="Gene3D" id="1.10.132.30">
    <property type="match status" value="1"/>
</dbReference>
<proteinExistence type="inferred from homology"/>
<dbReference type="CDD" id="cd02735">
    <property type="entry name" value="RNAP_I_Rpa1_C"/>
    <property type="match status" value="1"/>
</dbReference>
<evidence type="ECO:0000256" key="11">
    <source>
        <dbReference type="RuleBase" id="RU004279"/>
    </source>
</evidence>
<dbReference type="Gene3D" id="2.40.40.20">
    <property type="match status" value="1"/>
</dbReference>
<keyword evidence="4 11" id="KW-0808">Transferase</keyword>
<dbReference type="Pfam" id="PF04998">
    <property type="entry name" value="RNA_pol_Rpb1_5"/>
    <property type="match status" value="1"/>
</dbReference>
<name>A0A1L2FUV3_9MYCE</name>
<dbReference type="InterPro" id="IPR042102">
    <property type="entry name" value="RNA_pol_Rpb1_3_sf"/>
</dbReference>
<dbReference type="InterPro" id="IPR044893">
    <property type="entry name" value="RNA_pol_Rpb1_clamp_domain"/>
</dbReference>
<dbReference type="PANTHER" id="PTHR19376:SF11">
    <property type="entry name" value="DNA-DIRECTED RNA POLYMERASE I SUBUNIT RPA1"/>
    <property type="match status" value="1"/>
</dbReference>
<keyword evidence="7" id="KW-0862">Zinc</keyword>
<protein>
    <recommendedName>
        <fullName evidence="11">DNA-directed RNA polymerase subunit</fullName>
        <ecNumber evidence="11">2.7.7.6</ecNumber>
    </recommendedName>
</protein>
<dbReference type="Gene3D" id="4.10.860.120">
    <property type="entry name" value="RNA polymerase II, clamp domain"/>
    <property type="match status" value="1"/>
</dbReference>
<dbReference type="InterPro" id="IPR006592">
    <property type="entry name" value="RNA_pol_N"/>
</dbReference>
<dbReference type="InterPro" id="IPR007083">
    <property type="entry name" value="RNA_pol_Rpb1_4"/>
</dbReference>
<evidence type="ECO:0000256" key="3">
    <source>
        <dbReference type="ARBA" id="ARBA00022478"/>
    </source>
</evidence>
<dbReference type="Gene3D" id="3.30.70.2850">
    <property type="match status" value="1"/>
</dbReference>
<dbReference type="EMBL" id="KX539395">
    <property type="protein sequence ID" value="AOE43239.1"/>
    <property type="molecule type" value="Genomic_DNA"/>
</dbReference>
<dbReference type="InterPro" id="IPR045867">
    <property type="entry name" value="DNA-dir_RpoC_beta_prime"/>
</dbReference>
<accession>A0A1L2FUV3</accession>
<comment type="similarity">
    <text evidence="2 11">Belongs to the RNA polymerase beta' chain family.</text>
</comment>
<dbReference type="GO" id="GO:0003899">
    <property type="term" value="F:DNA-directed RNA polymerase activity"/>
    <property type="evidence" value="ECO:0007669"/>
    <property type="project" value="UniProtKB-EC"/>
</dbReference>
<feature type="compositionally biased region" description="Polar residues" evidence="12">
    <location>
        <begin position="1320"/>
        <end position="1331"/>
    </location>
</feature>
<feature type="domain" description="RNA polymerase N-terminal" evidence="13">
    <location>
        <begin position="327"/>
        <end position="641"/>
    </location>
</feature>
<evidence type="ECO:0000256" key="10">
    <source>
        <dbReference type="ARBA" id="ARBA00023242"/>
    </source>
</evidence>
<evidence type="ECO:0000256" key="9">
    <source>
        <dbReference type="ARBA" id="ARBA00023163"/>
    </source>
</evidence>
<dbReference type="SUPFAM" id="SSF64484">
    <property type="entry name" value="beta and beta-prime subunits of DNA dependent RNA-polymerase"/>
    <property type="match status" value="1"/>
</dbReference>
<reference evidence="14" key="1">
    <citation type="submission" date="2016-06" db="EMBL/GenBank/DDBJ databases">
        <title>A core phylogeny of Dictyostelia derived from 50 functionally divergent proteins retrieved from five existing and six newly sequenced genomes.</title>
        <authorList>
            <person name="Singh R."/>
            <person name="Schilde C."/>
            <person name="Gezzard T."/>
            <person name="Schaap P."/>
        </authorList>
    </citation>
    <scope>NUCLEOTIDE SEQUENCE</scope>
    <source>
        <strain evidence="14">OhioWILDS</strain>
    </source>
</reference>
<dbReference type="Gene3D" id="3.30.1490.180">
    <property type="entry name" value="RNA polymerase ii"/>
    <property type="match status" value="1"/>
</dbReference>
<keyword evidence="5 11" id="KW-0548">Nucleotidyltransferase</keyword>
<organism evidence="14">
    <name type="scientific">Synstelium polycarpum</name>
    <dbReference type="NCBI Taxonomy" id="361085"/>
    <lineage>
        <taxon>Eukaryota</taxon>
        <taxon>Amoebozoa</taxon>
        <taxon>Evosea</taxon>
        <taxon>Eumycetozoa</taxon>
        <taxon>Dictyostelia</taxon>
        <taxon>Synstelium</taxon>
    </lineage>
</organism>
<dbReference type="InterPro" id="IPR047107">
    <property type="entry name" value="DNA-dir_RNA_pol1_lsu_C"/>
</dbReference>
<keyword evidence="8" id="KW-0460">Magnesium</keyword>
<sequence length="1586" mass="176172">MSHNPNTAIKNEVSGASFSYYGPDEIRRMSVKQITNPEAYDILGNPVQGGLHDSCLGPIGPPDRCLTCNLGYVECPGHYGHIELCLPSYNPVLFKTLMGLMQATCLNCHHFKHGKGIIQYYIEELTLLGKGDVVAAKVLRELHDLQRFGRGSESDKKDRAEVMKMVEEFDVNMDDVESEIDRMQAKGYGPAHKTTHFEDVRREILKDFMGSVNRSTPCGNCQAFSPAFRNGEVARTKLFIMPLKPAHKKKNVSLNARLNFSSVEQESEYGTWFSPMEMESHMKRLYQQERDILNMLFGTLVRVQDKSPKTAASSRKPVAYVRKFSLEMFFLRAIPVMPSKYRPPNFVNGRQSEHQFNSHYKGALKANAALKRLMDNSDADVANKMVLNVCEVQFHINNIYDSSKAAGPNNKVAAGIKQVLERKEGLFRKHMMGKRVNYAARTVISPDISLESNEMGVPQYFAKTLTFPQPVTAVNYAQMAKAVMNGPDNYPGANFIEDSMGHVINLARETPEKREALAKTLLTVPPQAPRGACITVHRHLRDGDYVLANRQPTLHKPGISGHRVKVLGKMEKTLRMHYSNCSTYNADFDGDEMNIHFPQSMHAQTEIREICANNLQYLGPRAGAPLRGLIQDHISTGVLLTKRDTMFTRAEFQKVLYASLWAINTSHPIVTPPPAIWRPVPLWTGKQLISAALNHLTIGRVPLNMSSASKIPSKMWGRSGISDLMHDSTVIIRGNEMLAGILDKGQFGAASNGLVHTCYELYDPNTAGSMLTLLGRMFTNYLSTRGFTCGVDDLLISPKEEAFRVTELADANAEGYQVAEKFAGSKNPSHSLMASLLKEEREVARLDGLLKKALNSHTSKIIDTLIPGGQRKAFPDNNFSLMTVSGAKGSVVNFSQVSCLLGQQELEGKRVPRMVSGKTLPSYEPYDASARAGGFIMDRFLTGVRPQDYFFHCMAGREGLIDTAVKTARSGYLQRCVIKHLEGLTVAYDGTVRDSDGSVIQFLYGEDALEITKLQYLHKFGMIAENFALFKSQFDYDALVGDIDEKIVAENARLLALPVAERDDPVMSRFNPASQLGCVSEQFASELQKYIDANPQQLLRTAKNKSGKVPEKEFRNLMYLYYHRSMVSPGEAVGMLCAQSIGEPSTQMTLNTFHLAGRGEANVTLGIPRLREIIMTASVQPSTPLMELTTKDPTNKEQVEKMAKALEWLKMSDIIADATVHESLTGEGRKYEVILKFIPGLKELFELKKIDDDDLPNIFLKFTQGVHRSVKQSNKKNLIDLAKGQAARSDTAEEPDAGEGEEMDETTAPRPAASTKDNDSANAKSKSNKVQPVSYEDDEDSAKAKDSDDEDDAKDVDSDEGEASEDNGDSEDDAHSGSSAKTQQSEFNFKTFSFAITVPSNSIKVLMLNIVETHSFSFIIKSCKGISRCFINEKQVGKTTEYSIQTEGVNFNELYNLQEDLQINRLYTNDIAGVLRKYGVEACKNAIVNEITSVFGAYGITVDKRHLTLLADYMTFEGGFRPLSRRGLENNPSPLQKMSFETTCAYLQKSVLINDTDSCESPSARIVLGQVVRNGCGAFEIVTPIN</sequence>
<dbReference type="Gene3D" id="6.10.250.2940">
    <property type="match status" value="1"/>
</dbReference>
<dbReference type="GO" id="GO:0003677">
    <property type="term" value="F:DNA binding"/>
    <property type="evidence" value="ECO:0007669"/>
    <property type="project" value="InterPro"/>
</dbReference>
<gene>
    <name evidence="14" type="primary">rpa1</name>
</gene>
<dbReference type="GO" id="GO:0046872">
    <property type="term" value="F:metal ion binding"/>
    <property type="evidence" value="ECO:0007669"/>
    <property type="project" value="UniProtKB-KW"/>
</dbReference>
<evidence type="ECO:0000256" key="4">
    <source>
        <dbReference type="ARBA" id="ARBA00022679"/>
    </source>
</evidence>
<keyword evidence="10" id="KW-0539">Nucleus</keyword>
<dbReference type="GO" id="GO:0005736">
    <property type="term" value="C:RNA polymerase I complex"/>
    <property type="evidence" value="ECO:0007669"/>
    <property type="project" value="UniProtKB-ARBA"/>
</dbReference>
<keyword evidence="9 11" id="KW-0804">Transcription</keyword>
<dbReference type="InterPro" id="IPR007081">
    <property type="entry name" value="RNA_pol_Rpb1_5"/>
</dbReference>
<dbReference type="SMART" id="SM00663">
    <property type="entry name" value="RPOLA_N"/>
    <property type="match status" value="1"/>
</dbReference>
<evidence type="ECO:0000259" key="13">
    <source>
        <dbReference type="SMART" id="SM00663"/>
    </source>
</evidence>
<dbReference type="Pfam" id="PF04983">
    <property type="entry name" value="RNA_pol_Rpb1_3"/>
    <property type="match status" value="1"/>
</dbReference>
<evidence type="ECO:0000256" key="1">
    <source>
        <dbReference type="ARBA" id="ARBA00004123"/>
    </source>
</evidence>